<accession>A0ABU1Q4I0</accession>
<feature type="region of interest" description="Disordered" evidence="1">
    <location>
        <begin position="36"/>
        <end position="144"/>
    </location>
</feature>
<evidence type="ECO:0000313" key="4">
    <source>
        <dbReference type="EMBL" id="MDR6597807.1"/>
    </source>
</evidence>
<sequence length="220" mass="21986">MTNPEQPAGSAQPARAAGYVLLGVSAIALVVGVVSLFTGGPDDEPPAAQSTPPSASSSASPDPSDPSGSDTGTPTSPDAPAESSAGQAPTTEPPPATTGGPTTTTAPGAATPGTPPPPVTPKPQVRVYNNSTTPNLASRASDDVQKAGWPVAETGNYSQGIIPTTTVYYRPGTDEEESAKLLATTLGARVEARFDGIRDAHAGIIVIVTNDYRGPSGKVS</sequence>
<evidence type="ECO:0000256" key="1">
    <source>
        <dbReference type="SAM" id="MobiDB-lite"/>
    </source>
</evidence>
<evidence type="ECO:0000256" key="2">
    <source>
        <dbReference type="SAM" id="Phobius"/>
    </source>
</evidence>
<feature type="transmembrane region" description="Helical" evidence="2">
    <location>
        <begin position="16"/>
        <end position="37"/>
    </location>
</feature>
<dbReference type="Gene3D" id="3.30.70.2390">
    <property type="match status" value="1"/>
</dbReference>
<dbReference type="InterPro" id="IPR027381">
    <property type="entry name" value="LytR/CpsA/Psr_C"/>
</dbReference>
<organism evidence="4 5">
    <name type="scientific">Saccharothrix longispora</name>
    <dbReference type="NCBI Taxonomy" id="33920"/>
    <lineage>
        <taxon>Bacteria</taxon>
        <taxon>Bacillati</taxon>
        <taxon>Actinomycetota</taxon>
        <taxon>Actinomycetes</taxon>
        <taxon>Pseudonocardiales</taxon>
        <taxon>Pseudonocardiaceae</taxon>
        <taxon>Saccharothrix</taxon>
    </lineage>
</organism>
<evidence type="ECO:0000259" key="3">
    <source>
        <dbReference type="Pfam" id="PF13399"/>
    </source>
</evidence>
<keyword evidence="2" id="KW-0812">Transmembrane</keyword>
<keyword evidence="5" id="KW-1185">Reference proteome</keyword>
<name>A0ABU1Q4I0_9PSEU</name>
<comment type="caution">
    <text evidence="4">The sequence shown here is derived from an EMBL/GenBank/DDBJ whole genome shotgun (WGS) entry which is preliminary data.</text>
</comment>
<evidence type="ECO:0000313" key="5">
    <source>
        <dbReference type="Proteomes" id="UP001268819"/>
    </source>
</evidence>
<keyword evidence="2" id="KW-0472">Membrane</keyword>
<feature type="compositionally biased region" description="Polar residues" evidence="1">
    <location>
        <begin position="127"/>
        <end position="138"/>
    </location>
</feature>
<dbReference type="Proteomes" id="UP001268819">
    <property type="component" value="Unassembled WGS sequence"/>
</dbReference>
<protein>
    <submittedName>
        <fullName evidence="4">Cytoskeletal protein RodZ</fullName>
    </submittedName>
</protein>
<feature type="compositionally biased region" description="Low complexity" evidence="1">
    <location>
        <begin position="97"/>
        <end position="112"/>
    </location>
</feature>
<feature type="domain" description="LytR/CpsA/Psr regulator C-terminal" evidence="3">
    <location>
        <begin position="124"/>
        <end position="212"/>
    </location>
</feature>
<dbReference type="RefSeq" id="WP_310311515.1">
    <property type="nucleotide sequence ID" value="NZ_BAAAXB010000001.1"/>
</dbReference>
<reference evidence="4 5" key="1">
    <citation type="submission" date="2023-07" db="EMBL/GenBank/DDBJ databases">
        <title>Sequencing the genomes of 1000 actinobacteria strains.</title>
        <authorList>
            <person name="Klenk H.-P."/>
        </authorList>
    </citation>
    <scope>NUCLEOTIDE SEQUENCE [LARGE SCALE GENOMIC DNA]</scope>
    <source>
        <strain evidence="4 5">DSM 43749</strain>
    </source>
</reference>
<keyword evidence="2" id="KW-1133">Transmembrane helix</keyword>
<gene>
    <name evidence="4" type="ORF">J2S66_006191</name>
</gene>
<feature type="compositionally biased region" description="Low complexity" evidence="1">
    <location>
        <begin position="46"/>
        <end position="78"/>
    </location>
</feature>
<dbReference type="EMBL" id="JAVDSG010000001">
    <property type="protein sequence ID" value="MDR6597807.1"/>
    <property type="molecule type" value="Genomic_DNA"/>
</dbReference>
<proteinExistence type="predicted"/>
<dbReference type="Pfam" id="PF13399">
    <property type="entry name" value="LytR_C"/>
    <property type="match status" value="1"/>
</dbReference>